<proteinExistence type="predicted"/>
<feature type="compositionally biased region" description="Basic residues" evidence="1">
    <location>
        <begin position="104"/>
        <end position="114"/>
    </location>
</feature>
<sequence>MPGGRYLCGTIFSFVGFVFLVMVGSLLKLQPQYIHNAKMPSAGATACFEAALLYAVAMVVCYGMWRQEKMHQGDATFISDTFTFKRDRVAYYGSDDSDEELPLAKHRSPTPRMV</sequence>
<organism evidence="4 5">
    <name type="scientific">Peronospora matthiolae</name>
    <dbReference type="NCBI Taxonomy" id="2874970"/>
    <lineage>
        <taxon>Eukaryota</taxon>
        <taxon>Sar</taxon>
        <taxon>Stramenopiles</taxon>
        <taxon>Oomycota</taxon>
        <taxon>Peronosporomycetes</taxon>
        <taxon>Peronosporales</taxon>
        <taxon>Peronosporaceae</taxon>
        <taxon>Peronospora</taxon>
    </lineage>
</organism>
<protein>
    <submittedName>
        <fullName evidence="4">Uncharacterized protein</fullName>
    </submittedName>
</protein>
<keyword evidence="2" id="KW-0812">Transmembrane</keyword>
<dbReference type="AlphaFoldDB" id="A0AAV1UR63"/>
<dbReference type="EMBL" id="CAKLBY020000223">
    <property type="protein sequence ID" value="CAK7935880.1"/>
    <property type="molecule type" value="Genomic_DNA"/>
</dbReference>
<evidence type="ECO:0000256" key="2">
    <source>
        <dbReference type="SAM" id="Phobius"/>
    </source>
</evidence>
<keyword evidence="2" id="KW-1133">Transmembrane helix</keyword>
<dbReference type="Proteomes" id="UP001162060">
    <property type="component" value="Unassembled WGS sequence"/>
</dbReference>
<reference evidence="4" key="1">
    <citation type="submission" date="2024-01" db="EMBL/GenBank/DDBJ databases">
        <authorList>
            <person name="Webb A."/>
        </authorList>
    </citation>
    <scope>NUCLEOTIDE SEQUENCE</scope>
    <source>
        <strain evidence="4">Pm1</strain>
    </source>
</reference>
<feature type="transmembrane region" description="Helical" evidence="2">
    <location>
        <begin position="39"/>
        <end position="65"/>
    </location>
</feature>
<accession>A0AAV1UR63</accession>
<evidence type="ECO:0000313" key="5">
    <source>
        <dbReference type="Proteomes" id="UP001162060"/>
    </source>
</evidence>
<evidence type="ECO:0000313" key="4">
    <source>
        <dbReference type="EMBL" id="CAK7935880.1"/>
    </source>
</evidence>
<gene>
    <name evidence="3" type="ORF">PM001_LOCUS14449</name>
    <name evidence="4" type="ORF">PM001_LOCUS21030</name>
</gene>
<comment type="caution">
    <text evidence="4">The sequence shown here is derived from an EMBL/GenBank/DDBJ whole genome shotgun (WGS) entry which is preliminary data.</text>
</comment>
<evidence type="ECO:0000256" key="1">
    <source>
        <dbReference type="SAM" id="MobiDB-lite"/>
    </source>
</evidence>
<keyword evidence="2" id="KW-0472">Membrane</keyword>
<name>A0AAV1UR63_9STRA</name>
<evidence type="ECO:0000313" key="3">
    <source>
        <dbReference type="EMBL" id="CAK7929299.1"/>
    </source>
</evidence>
<feature type="region of interest" description="Disordered" evidence="1">
    <location>
        <begin position="95"/>
        <end position="114"/>
    </location>
</feature>
<dbReference type="EMBL" id="CAKLBY020000153">
    <property type="protein sequence ID" value="CAK7929299.1"/>
    <property type="molecule type" value="Genomic_DNA"/>
</dbReference>
<feature type="transmembrane region" description="Helical" evidence="2">
    <location>
        <begin position="7"/>
        <end position="27"/>
    </location>
</feature>